<feature type="region of interest" description="Disordered" evidence="1">
    <location>
        <begin position="1"/>
        <end position="50"/>
    </location>
</feature>
<comment type="caution">
    <text evidence="2">The sequence shown here is derived from an EMBL/GenBank/DDBJ whole genome shotgun (WGS) entry which is preliminary data.</text>
</comment>
<reference evidence="2 3" key="1">
    <citation type="submission" date="2020-09" db="EMBL/GenBank/DDBJ databases">
        <title>Eikenella S3660 sp. nov., isolated from a throat swab.</title>
        <authorList>
            <person name="Buhl M."/>
        </authorList>
    </citation>
    <scope>NUCLEOTIDE SEQUENCE [LARGE SCALE GENOMIC DNA]</scope>
    <source>
        <strain evidence="2 3">S3360</strain>
    </source>
</reference>
<feature type="compositionally biased region" description="Polar residues" evidence="1">
    <location>
        <begin position="41"/>
        <end position="50"/>
    </location>
</feature>
<feature type="compositionally biased region" description="Pro residues" evidence="1">
    <location>
        <begin position="18"/>
        <end position="31"/>
    </location>
</feature>
<sequence length="50" mass="5127">MISAAQGSTPTQGADYSPLPPVFKPYPPGSPGPKRLPMFSGSPTNPVKAT</sequence>
<protein>
    <submittedName>
        <fullName evidence="2">Uncharacterized protein</fullName>
    </submittedName>
</protein>
<accession>A0ABS0N7P6</accession>
<dbReference type="EMBL" id="JACSGR010000001">
    <property type="protein sequence ID" value="MBH5328292.1"/>
    <property type="molecule type" value="Genomic_DNA"/>
</dbReference>
<evidence type="ECO:0000313" key="3">
    <source>
        <dbReference type="Proteomes" id="UP000768471"/>
    </source>
</evidence>
<feature type="compositionally biased region" description="Polar residues" evidence="1">
    <location>
        <begin position="1"/>
        <end position="14"/>
    </location>
</feature>
<organism evidence="2 3">
    <name type="scientific">Eikenella glucosivorans</name>
    <dbReference type="NCBI Taxonomy" id="2766967"/>
    <lineage>
        <taxon>Bacteria</taxon>
        <taxon>Pseudomonadati</taxon>
        <taxon>Pseudomonadota</taxon>
        <taxon>Betaproteobacteria</taxon>
        <taxon>Neisseriales</taxon>
        <taxon>Neisseriaceae</taxon>
        <taxon>Eikenella</taxon>
    </lineage>
</organism>
<name>A0ABS0N7P6_9NEIS</name>
<gene>
    <name evidence="2" type="ORF">H9Q10_01210</name>
</gene>
<dbReference type="Proteomes" id="UP000768471">
    <property type="component" value="Unassembled WGS sequence"/>
</dbReference>
<dbReference type="RefSeq" id="WP_197902213.1">
    <property type="nucleotide sequence ID" value="NZ_JACSGR010000001.1"/>
</dbReference>
<evidence type="ECO:0000313" key="2">
    <source>
        <dbReference type="EMBL" id="MBH5328292.1"/>
    </source>
</evidence>
<evidence type="ECO:0000256" key="1">
    <source>
        <dbReference type="SAM" id="MobiDB-lite"/>
    </source>
</evidence>
<keyword evidence="3" id="KW-1185">Reference proteome</keyword>
<proteinExistence type="predicted"/>